<keyword evidence="2" id="KW-1185">Reference proteome</keyword>
<evidence type="ECO:0000256" key="1">
    <source>
        <dbReference type="SAM" id="SignalP"/>
    </source>
</evidence>
<dbReference type="Proteomes" id="UP000492821">
    <property type="component" value="Unassembled WGS sequence"/>
</dbReference>
<evidence type="ECO:0000313" key="3">
    <source>
        <dbReference type="WBParaSite" id="Pan_g8847.t1"/>
    </source>
</evidence>
<feature type="chain" id="PRO_5029000179" evidence="1">
    <location>
        <begin position="20"/>
        <end position="359"/>
    </location>
</feature>
<reference evidence="2" key="1">
    <citation type="journal article" date="2013" name="Genetics">
        <title>The draft genome and transcriptome of Panagrellus redivivus are shaped by the harsh demands of a free-living lifestyle.</title>
        <authorList>
            <person name="Srinivasan J."/>
            <person name="Dillman A.R."/>
            <person name="Macchietto M.G."/>
            <person name="Heikkinen L."/>
            <person name="Lakso M."/>
            <person name="Fracchia K.M."/>
            <person name="Antoshechkin I."/>
            <person name="Mortazavi A."/>
            <person name="Wong G."/>
            <person name="Sternberg P.W."/>
        </authorList>
    </citation>
    <scope>NUCLEOTIDE SEQUENCE [LARGE SCALE GENOMIC DNA]</scope>
    <source>
        <strain evidence="2">MT8872</strain>
    </source>
</reference>
<protein>
    <submittedName>
        <fullName evidence="3">Glycosyltransferase family 8 protein</fullName>
    </submittedName>
</protein>
<dbReference type="WBParaSite" id="Pan_g8847.t1">
    <property type="protein sequence ID" value="Pan_g8847.t1"/>
    <property type="gene ID" value="Pan_g8847"/>
</dbReference>
<dbReference type="AlphaFoldDB" id="A0A7E4WAC0"/>
<feature type="signal peptide" evidence="1">
    <location>
        <begin position="1"/>
        <end position="19"/>
    </location>
</feature>
<sequence>MLRLIVCIMLVFCTYISLSTISSQKPLPDPPLPKNTPRSVAILSTSLHPRYLFTIPVAVAAWRKLGAESLILFVGDPSLLETNYHVKITIALLERLGARIILLKNTKLSTATLSQIARLFAASLPASNDFPLNTTFIVSDTDLIPFKLRNHIPDQTKGYQLQVYNAIRTSDIEIPPARGNQTVKMYSMLTIGATVQAWRKIMNFKEANYDSKAIETYAEIEFGKGFFHPNDTEKADLKSSLLWYADQSLLSYKLEEWKKNPKQLAATYEWLKKPRRMDRQNWPKKAEFFQFHKYDFDDAHVLMWGFDDAGWERFRHFIDWYFADDAISWALLYDYRDKFAAKPIEGAELLKDELKKDFV</sequence>
<name>A0A7E4WAC0_PANRE</name>
<organism evidence="2 3">
    <name type="scientific">Panagrellus redivivus</name>
    <name type="common">Microworm</name>
    <dbReference type="NCBI Taxonomy" id="6233"/>
    <lineage>
        <taxon>Eukaryota</taxon>
        <taxon>Metazoa</taxon>
        <taxon>Ecdysozoa</taxon>
        <taxon>Nematoda</taxon>
        <taxon>Chromadorea</taxon>
        <taxon>Rhabditida</taxon>
        <taxon>Tylenchina</taxon>
        <taxon>Panagrolaimomorpha</taxon>
        <taxon>Panagrolaimoidea</taxon>
        <taxon>Panagrolaimidae</taxon>
        <taxon>Panagrellus</taxon>
    </lineage>
</organism>
<accession>A0A7E4WAC0</accession>
<evidence type="ECO:0000313" key="2">
    <source>
        <dbReference type="Proteomes" id="UP000492821"/>
    </source>
</evidence>
<reference evidence="3" key="2">
    <citation type="submission" date="2020-10" db="UniProtKB">
        <authorList>
            <consortium name="WormBaseParasite"/>
        </authorList>
    </citation>
    <scope>IDENTIFICATION</scope>
</reference>
<keyword evidence="1" id="KW-0732">Signal</keyword>
<proteinExistence type="predicted"/>